<organism evidence="1 2">
    <name type="scientific">Rhodopirellula baltica SWK14</name>
    <dbReference type="NCBI Taxonomy" id="993516"/>
    <lineage>
        <taxon>Bacteria</taxon>
        <taxon>Pseudomonadati</taxon>
        <taxon>Planctomycetota</taxon>
        <taxon>Planctomycetia</taxon>
        <taxon>Pirellulales</taxon>
        <taxon>Pirellulaceae</taxon>
        <taxon>Rhodopirellula</taxon>
    </lineage>
</organism>
<reference evidence="1 2" key="1">
    <citation type="journal article" date="2013" name="Mar. Genomics">
        <title>Expression of sulfatases in Rhodopirellula baltica and the diversity of sulfatases in the genus Rhodopirellula.</title>
        <authorList>
            <person name="Wegner C.E."/>
            <person name="Richter-Heitmann T."/>
            <person name="Klindworth A."/>
            <person name="Klockow C."/>
            <person name="Richter M."/>
            <person name="Achstetter T."/>
            <person name="Glockner F.O."/>
            <person name="Harder J."/>
        </authorList>
    </citation>
    <scope>NUCLEOTIDE SEQUENCE [LARGE SCALE GENOMIC DNA]</scope>
    <source>
        <strain evidence="1 2">SWK14</strain>
    </source>
</reference>
<protein>
    <submittedName>
        <fullName evidence="1">Uncharacterized protein</fullName>
    </submittedName>
</protein>
<dbReference type="EMBL" id="AMWG01000147">
    <property type="protein sequence ID" value="ELP30700.1"/>
    <property type="molecule type" value="Genomic_DNA"/>
</dbReference>
<dbReference type="PATRIC" id="fig|993516.3.peg.5804"/>
<comment type="caution">
    <text evidence="1">The sequence shown here is derived from an EMBL/GenBank/DDBJ whole genome shotgun (WGS) entry which is preliminary data.</text>
</comment>
<sequence length="55" mass="6338">MQLNHDHWVAIRIRARSEFDIGLNLFRIAQVGDVSWRVMDSSNGNLPTARNCLSR</sequence>
<name>L7CA52_RHOBT</name>
<evidence type="ECO:0000313" key="2">
    <source>
        <dbReference type="Proteomes" id="UP000010959"/>
    </source>
</evidence>
<dbReference type="Proteomes" id="UP000010959">
    <property type="component" value="Unassembled WGS sequence"/>
</dbReference>
<proteinExistence type="predicted"/>
<dbReference type="AlphaFoldDB" id="L7CA52"/>
<accession>L7CA52</accession>
<gene>
    <name evidence="1" type="ORF">RBSWK_05429</name>
</gene>
<evidence type="ECO:0000313" key="1">
    <source>
        <dbReference type="EMBL" id="ELP30700.1"/>
    </source>
</evidence>